<evidence type="ECO:0000313" key="5">
    <source>
        <dbReference type="Proteomes" id="UP000247591"/>
    </source>
</evidence>
<dbReference type="Proteomes" id="UP000247591">
    <property type="component" value="Unassembled WGS sequence"/>
</dbReference>
<dbReference type="RefSeq" id="WP_110469271.1">
    <property type="nucleotide sequence ID" value="NZ_QJSP01000004.1"/>
</dbReference>
<feature type="domain" description="HTH tetR-type" evidence="3">
    <location>
        <begin position="5"/>
        <end position="65"/>
    </location>
</feature>
<dbReference type="EMBL" id="QJSP01000004">
    <property type="protein sequence ID" value="PYE18805.1"/>
    <property type="molecule type" value="Genomic_DNA"/>
</dbReference>
<dbReference type="SUPFAM" id="SSF46689">
    <property type="entry name" value="Homeodomain-like"/>
    <property type="match status" value="1"/>
</dbReference>
<gene>
    <name evidence="4" type="ORF">DFR67_104387</name>
</gene>
<dbReference type="Gene3D" id="1.10.357.10">
    <property type="entry name" value="Tetracycline Repressor, domain 2"/>
    <property type="match status" value="1"/>
</dbReference>
<dbReference type="GO" id="GO:0003677">
    <property type="term" value="F:DNA binding"/>
    <property type="evidence" value="ECO:0007669"/>
    <property type="project" value="UniProtKB-UniRule"/>
</dbReference>
<evidence type="ECO:0000259" key="3">
    <source>
        <dbReference type="PROSITE" id="PS50977"/>
    </source>
</evidence>
<dbReference type="AlphaFoldDB" id="A0A318S4J5"/>
<protein>
    <submittedName>
        <fullName evidence="4">TetR family transcriptional regulator</fullName>
    </submittedName>
</protein>
<name>A0A318S4J5_WILLI</name>
<proteinExistence type="predicted"/>
<feature type="DNA-binding region" description="H-T-H motif" evidence="2">
    <location>
        <begin position="28"/>
        <end position="47"/>
    </location>
</feature>
<dbReference type="InterPro" id="IPR041467">
    <property type="entry name" value="Sco4008_C"/>
</dbReference>
<dbReference type="Pfam" id="PF00440">
    <property type="entry name" value="TetR_N"/>
    <property type="match status" value="1"/>
</dbReference>
<dbReference type="PANTHER" id="PTHR30328">
    <property type="entry name" value="TRANSCRIPTIONAL REPRESSOR"/>
    <property type="match status" value="1"/>
</dbReference>
<evidence type="ECO:0000313" key="4">
    <source>
        <dbReference type="EMBL" id="PYE18805.1"/>
    </source>
</evidence>
<organism evidence="4 5">
    <name type="scientific">Williamsia limnetica</name>
    <dbReference type="NCBI Taxonomy" id="882452"/>
    <lineage>
        <taxon>Bacteria</taxon>
        <taxon>Bacillati</taxon>
        <taxon>Actinomycetota</taxon>
        <taxon>Actinomycetes</taxon>
        <taxon>Mycobacteriales</taxon>
        <taxon>Nocardiaceae</taxon>
        <taxon>Williamsia</taxon>
    </lineage>
</organism>
<comment type="caution">
    <text evidence="4">The sequence shown here is derived from an EMBL/GenBank/DDBJ whole genome shotgun (WGS) entry which is preliminary data.</text>
</comment>
<dbReference type="OrthoDB" id="4726108at2"/>
<accession>A0A318S4J5</accession>
<keyword evidence="5" id="KW-1185">Reference proteome</keyword>
<sequence>MGDAAQTQQRILAAATVEFAERGIAGARVDRIAATTPINKSQIYSYFGSKDKLFDAVFAGRVETGVAAAPLDADDLPDYAVRLYDTYLDDPHLVRLLTWARLERTPSGALFGHVPNRDVEALAAIEYAQARGVLVDDIAAEDLWSMLIALAATWAQSAIVYTADAAEDADHHARRRTALRATVRRAFCKNLDATDDHR</sequence>
<dbReference type="SUPFAM" id="SSF48498">
    <property type="entry name" value="Tetracyclin repressor-like, C-terminal domain"/>
    <property type="match status" value="1"/>
</dbReference>
<dbReference type="Pfam" id="PF17926">
    <property type="entry name" value="TetR_C_21"/>
    <property type="match status" value="1"/>
</dbReference>
<dbReference type="PROSITE" id="PS50977">
    <property type="entry name" value="HTH_TETR_2"/>
    <property type="match status" value="1"/>
</dbReference>
<reference evidence="4 5" key="1">
    <citation type="submission" date="2018-06" db="EMBL/GenBank/DDBJ databases">
        <title>Genomic Encyclopedia of Type Strains, Phase IV (KMG-IV): sequencing the most valuable type-strain genomes for metagenomic binning, comparative biology and taxonomic classification.</title>
        <authorList>
            <person name="Goeker M."/>
        </authorList>
    </citation>
    <scope>NUCLEOTIDE SEQUENCE [LARGE SCALE GENOMIC DNA]</scope>
    <source>
        <strain evidence="4 5">DSM 45521</strain>
    </source>
</reference>
<dbReference type="InterPro" id="IPR009057">
    <property type="entry name" value="Homeodomain-like_sf"/>
</dbReference>
<dbReference type="InterPro" id="IPR001647">
    <property type="entry name" value="HTH_TetR"/>
</dbReference>
<dbReference type="PANTHER" id="PTHR30328:SF54">
    <property type="entry name" value="HTH-TYPE TRANSCRIPTIONAL REPRESSOR SCO4008"/>
    <property type="match status" value="1"/>
</dbReference>
<keyword evidence="1 2" id="KW-0238">DNA-binding</keyword>
<dbReference type="InterPro" id="IPR050109">
    <property type="entry name" value="HTH-type_TetR-like_transc_reg"/>
</dbReference>
<dbReference type="GO" id="GO:0006355">
    <property type="term" value="P:regulation of DNA-templated transcription"/>
    <property type="evidence" value="ECO:0007669"/>
    <property type="project" value="UniProtKB-ARBA"/>
</dbReference>
<dbReference type="InterPro" id="IPR036271">
    <property type="entry name" value="Tet_transcr_reg_TetR-rel_C_sf"/>
</dbReference>
<evidence type="ECO:0000256" key="2">
    <source>
        <dbReference type="PROSITE-ProRule" id="PRU00335"/>
    </source>
</evidence>
<dbReference type="PRINTS" id="PR00455">
    <property type="entry name" value="HTHTETR"/>
</dbReference>
<evidence type="ECO:0000256" key="1">
    <source>
        <dbReference type="ARBA" id="ARBA00023125"/>
    </source>
</evidence>